<keyword evidence="2 10" id="KW-1003">Cell membrane</keyword>
<keyword evidence="10" id="KW-0406">Ion transport</keyword>
<feature type="region of interest" description="Disordered" evidence="11">
    <location>
        <begin position="197"/>
        <end position="251"/>
    </location>
</feature>
<feature type="transmembrane region" description="Helical" evidence="10">
    <location>
        <begin position="135"/>
        <end position="158"/>
    </location>
</feature>
<sequence>MRFSNGRRTWFRGDSGAGKNGGQRDAFAGGNRAKPEANARENHGPNVVNARTYHLNPYALVFIGGALGATTRAVMDALVSGGFRLFTGPAITLMQVETPLATSTVLVNVVGAFLMGVLTGLWARKRGNNPSWDRIKLLAGTGFLGAFTTYSSFALALAREVSQGAAFSAVIQGGLVLLLGYVAVFSGMFIGQLGQGTARPQKQAGGPGGCKKPGRSQKQAGESGDTGRSGRPRNSEGSCDSEGESESGGVA</sequence>
<dbReference type="Proteomes" id="UP001247542">
    <property type="component" value="Unassembled WGS sequence"/>
</dbReference>
<accession>A0ABU3I8F9</accession>
<organism evidence="12 13">
    <name type="scientific">Gleimia hominis</name>
    <dbReference type="NCBI Taxonomy" id="595468"/>
    <lineage>
        <taxon>Bacteria</taxon>
        <taxon>Bacillati</taxon>
        <taxon>Actinomycetota</taxon>
        <taxon>Actinomycetes</taxon>
        <taxon>Actinomycetales</taxon>
        <taxon>Actinomycetaceae</taxon>
        <taxon>Gleimia</taxon>
    </lineage>
</organism>
<evidence type="ECO:0000256" key="2">
    <source>
        <dbReference type="ARBA" id="ARBA00022475"/>
    </source>
</evidence>
<evidence type="ECO:0000256" key="7">
    <source>
        <dbReference type="ARBA" id="ARBA00035120"/>
    </source>
</evidence>
<protein>
    <recommendedName>
        <fullName evidence="10">Fluoride-specific ion channel FluC</fullName>
    </recommendedName>
</protein>
<dbReference type="InterPro" id="IPR003691">
    <property type="entry name" value="FluC"/>
</dbReference>
<keyword evidence="13" id="KW-1185">Reference proteome</keyword>
<evidence type="ECO:0000256" key="4">
    <source>
        <dbReference type="ARBA" id="ARBA00022989"/>
    </source>
</evidence>
<evidence type="ECO:0000313" key="12">
    <source>
        <dbReference type="EMBL" id="MDT3766661.1"/>
    </source>
</evidence>
<dbReference type="HAMAP" id="MF_00454">
    <property type="entry name" value="FluC"/>
    <property type="match status" value="1"/>
</dbReference>
<comment type="caution">
    <text evidence="12">The sequence shown here is derived from an EMBL/GenBank/DDBJ whole genome shotgun (WGS) entry which is preliminary data.</text>
</comment>
<evidence type="ECO:0000313" key="13">
    <source>
        <dbReference type="Proteomes" id="UP001247542"/>
    </source>
</evidence>
<gene>
    <name evidence="10" type="primary">fluC</name>
    <name evidence="10" type="synonym">crcB</name>
    <name evidence="12" type="ORF">QS713_01070</name>
</gene>
<keyword evidence="4 10" id="KW-1133">Transmembrane helix</keyword>
<feature type="transmembrane region" description="Helical" evidence="10">
    <location>
        <begin position="164"/>
        <end position="190"/>
    </location>
</feature>
<dbReference type="EMBL" id="JASXSX010000001">
    <property type="protein sequence ID" value="MDT3766661.1"/>
    <property type="molecule type" value="Genomic_DNA"/>
</dbReference>
<comment type="activity regulation">
    <text evidence="10">Na(+) is not transported, but it plays an essential structural role and its presence is essential for fluoride channel function.</text>
</comment>
<evidence type="ECO:0000256" key="10">
    <source>
        <dbReference type="HAMAP-Rule" id="MF_00454"/>
    </source>
</evidence>
<reference evidence="12 13" key="1">
    <citation type="submission" date="2023-06" db="EMBL/GenBank/DDBJ databases">
        <title>Draft genome sequence of Gleimia hominis type strain CCUG 57540T.</title>
        <authorList>
            <person name="Salva-Serra F."/>
            <person name="Cardew S."/>
            <person name="Jensie Markopoulos S."/>
            <person name="Ohlen M."/>
            <person name="Inganas E."/>
            <person name="Svensson-Stadler L."/>
            <person name="Moore E.R.B."/>
        </authorList>
    </citation>
    <scope>NUCLEOTIDE SEQUENCE [LARGE SCALE GENOMIC DNA]</scope>
    <source>
        <strain evidence="12 13">CCUG 57540</strain>
    </source>
</reference>
<proteinExistence type="inferred from homology"/>
<feature type="compositionally biased region" description="Basic and acidic residues" evidence="11">
    <location>
        <begin position="33"/>
        <end position="43"/>
    </location>
</feature>
<keyword evidence="10" id="KW-0915">Sodium</keyword>
<feature type="binding site" evidence="10">
    <location>
        <position position="145"/>
    </location>
    <ligand>
        <name>Na(+)</name>
        <dbReference type="ChEBI" id="CHEBI:29101"/>
        <note>structural</note>
    </ligand>
</feature>
<dbReference type="RefSeq" id="WP_313271738.1">
    <property type="nucleotide sequence ID" value="NZ_JASXSX010000001.1"/>
</dbReference>
<feature type="transmembrane region" description="Helical" evidence="10">
    <location>
        <begin position="100"/>
        <end position="123"/>
    </location>
</feature>
<evidence type="ECO:0000256" key="6">
    <source>
        <dbReference type="ARBA" id="ARBA00023303"/>
    </source>
</evidence>
<evidence type="ECO:0000256" key="11">
    <source>
        <dbReference type="SAM" id="MobiDB-lite"/>
    </source>
</evidence>
<comment type="catalytic activity">
    <reaction evidence="8">
        <text>fluoride(in) = fluoride(out)</text>
        <dbReference type="Rhea" id="RHEA:76159"/>
        <dbReference type="ChEBI" id="CHEBI:17051"/>
    </reaction>
    <physiologicalReaction direction="left-to-right" evidence="8">
        <dbReference type="Rhea" id="RHEA:76160"/>
    </physiologicalReaction>
</comment>
<keyword evidence="6 10" id="KW-0407">Ion channel</keyword>
<name>A0ABU3I8F9_9ACTO</name>
<comment type="function">
    <text evidence="9 10">Fluoride-specific ion channel. Important for reducing fluoride concentration in the cell, thus reducing its toxicity.</text>
</comment>
<evidence type="ECO:0000256" key="5">
    <source>
        <dbReference type="ARBA" id="ARBA00023136"/>
    </source>
</evidence>
<evidence type="ECO:0000256" key="3">
    <source>
        <dbReference type="ARBA" id="ARBA00022692"/>
    </source>
</evidence>
<feature type="binding site" evidence="10">
    <location>
        <position position="148"/>
    </location>
    <ligand>
        <name>Na(+)</name>
        <dbReference type="ChEBI" id="CHEBI:29101"/>
        <note>structural</note>
    </ligand>
</feature>
<keyword evidence="10" id="KW-0479">Metal-binding</keyword>
<keyword evidence="10" id="KW-0813">Transport</keyword>
<comment type="subcellular location">
    <subcellularLocation>
        <location evidence="1 10">Cell membrane</location>
        <topology evidence="1 10">Multi-pass membrane protein</topology>
    </subcellularLocation>
</comment>
<keyword evidence="5 10" id="KW-0472">Membrane</keyword>
<dbReference type="Pfam" id="PF02537">
    <property type="entry name" value="CRCB"/>
    <property type="match status" value="1"/>
</dbReference>
<feature type="transmembrane region" description="Helical" evidence="10">
    <location>
        <begin position="58"/>
        <end position="80"/>
    </location>
</feature>
<comment type="similarity">
    <text evidence="7 10">Belongs to the fluoride channel Fluc/FEX (TC 1.A.43) family.</text>
</comment>
<keyword evidence="3 10" id="KW-0812">Transmembrane</keyword>
<evidence type="ECO:0000256" key="9">
    <source>
        <dbReference type="ARBA" id="ARBA00049940"/>
    </source>
</evidence>
<feature type="region of interest" description="Disordered" evidence="11">
    <location>
        <begin position="1"/>
        <end position="44"/>
    </location>
</feature>
<evidence type="ECO:0000256" key="8">
    <source>
        <dbReference type="ARBA" id="ARBA00035585"/>
    </source>
</evidence>
<evidence type="ECO:0000256" key="1">
    <source>
        <dbReference type="ARBA" id="ARBA00004651"/>
    </source>
</evidence>